<comment type="similarity">
    <text evidence="1">Belongs to the major facilitator superfamily.</text>
</comment>
<feature type="transmembrane region" description="Helical" evidence="3">
    <location>
        <begin position="148"/>
        <end position="168"/>
    </location>
</feature>
<dbReference type="PANTHER" id="PTHR11328">
    <property type="entry name" value="MAJOR FACILITATOR SUPERFAMILY DOMAIN-CONTAINING PROTEIN"/>
    <property type="match status" value="1"/>
</dbReference>
<keyword evidence="3" id="KW-0472">Membrane</keyword>
<feature type="region of interest" description="Disordered" evidence="2">
    <location>
        <begin position="1"/>
        <end position="43"/>
    </location>
</feature>
<protein>
    <recommendedName>
        <fullName evidence="6">MFS general substrate transporter</fullName>
    </recommendedName>
</protein>
<sequence length="557" mass="61323">MSSSSDLLIASDQRARSLSRGSFSSSRNSSRNNSPRESLDVPFSAPLSQPLLLTEERERQETKDGRTLTDEQTFAFSLGHAQNDLSSSLWFTYLLIYLETLRYLPPSSSGICMLSGQIFDAISTPIAGLVSDSGLGVKWRTWNLCPRTYQHLIGTFLVTTFFSCVWIFPPPEFNEGTSPTTYKPLTTSYYSLSAGLFNVGWAWVQVNHLALIPDLTDHELERVTLTSKRYGVTVLTSVLAFLSYLILLSEFEPKGYNSEEKWRVLGIICVSVGMVCNVIFYRGMSSVCASKNSGIRGGDSLKCLSDELYNEALLPPSGLPSKDDVSIQVPSSTPDETITSPFQWLKTPLFYPTALIYMSTRLLINIINVYITFYLLEHLQSPSVTLALVPLTMYVSSFILTSFSKRITKKFGKTITYIIGGGITGLGCVGCFFLKGSGFEDIGMYIIAVFFGVGNSLVMVTGVGKVNDLVGDNVSTSAFVYGCMSFTDKLSSGVVVLYIQNVRDTKCDDEEGDEDECGRFVKDVMTWVPIVSVGVACAVIVALGDKQKQKEKKQING</sequence>
<keyword evidence="3" id="KW-0812">Transmembrane</keyword>
<evidence type="ECO:0000256" key="1">
    <source>
        <dbReference type="ARBA" id="ARBA00008335"/>
    </source>
</evidence>
<dbReference type="EMBL" id="BRXX01000350">
    <property type="protein sequence ID" value="GMI06551.1"/>
    <property type="molecule type" value="Genomic_DNA"/>
</dbReference>
<reference evidence="5" key="1">
    <citation type="journal article" date="2023" name="Commun. Biol.">
        <title>Genome analysis of Parmales, the sister group of diatoms, reveals the evolutionary specialization of diatoms from phago-mixotrophs to photoautotrophs.</title>
        <authorList>
            <person name="Ban H."/>
            <person name="Sato S."/>
            <person name="Yoshikawa S."/>
            <person name="Yamada K."/>
            <person name="Nakamura Y."/>
            <person name="Ichinomiya M."/>
            <person name="Sato N."/>
            <person name="Blanc-Mathieu R."/>
            <person name="Endo H."/>
            <person name="Kuwata A."/>
            <person name="Ogata H."/>
        </authorList>
    </citation>
    <scope>NUCLEOTIDE SEQUENCE [LARGE SCALE GENOMIC DNA]</scope>
    <source>
        <strain evidence="5">NIES 3699</strain>
    </source>
</reference>
<dbReference type="Proteomes" id="UP001165160">
    <property type="component" value="Unassembled WGS sequence"/>
</dbReference>
<evidence type="ECO:0000313" key="4">
    <source>
        <dbReference type="EMBL" id="GMI06551.1"/>
    </source>
</evidence>
<feature type="compositionally biased region" description="Low complexity" evidence="2">
    <location>
        <begin position="16"/>
        <end position="36"/>
    </location>
</feature>
<dbReference type="Gene3D" id="1.20.1250.20">
    <property type="entry name" value="MFS general substrate transporter like domains"/>
    <property type="match status" value="2"/>
</dbReference>
<comment type="caution">
    <text evidence="4">The sequence shown here is derived from an EMBL/GenBank/DDBJ whole genome shotgun (WGS) entry which is preliminary data.</text>
</comment>
<dbReference type="SUPFAM" id="SSF103473">
    <property type="entry name" value="MFS general substrate transporter"/>
    <property type="match status" value="2"/>
</dbReference>
<feature type="transmembrane region" description="Helical" evidence="3">
    <location>
        <begin position="354"/>
        <end position="376"/>
    </location>
</feature>
<dbReference type="InterPro" id="IPR039672">
    <property type="entry name" value="MFS_2"/>
</dbReference>
<evidence type="ECO:0008006" key="6">
    <source>
        <dbReference type="Google" id="ProtNLM"/>
    </source>
</evidence>
<keyword evidence="3" id="KW-1133">Transmembrane helix</keyword>
<feature type="transmembrane region" description="Helical" evidence="3">
    <location>
        <begin position="230"/>
        <end position="247"/>
    </location>
</feature>
<feature type="transmembrane region" description="Helical" evidence="3">
    <location>
        <begin position="382"/>
        <end position="403"/>
    </location>
</feature>
<proteinExistence type="inferred from homology"/>
<dbReference type="GO" id="GO:0005886">
    <property type="term" value="C:plasma membrane"/>
    <property type="evidence" value="ECO:0007669"/>
    <property type="project" value="TreeGrafter"/>
</dbReference>
<evidence type="ECO:0000256" key="3">
    <source>
        <dbReference type="SAM" id="Phobius"/>
    </source>
</evidence>
<gene>
    <name evidence="4" type="ORF">TrVE_jg205</name>
</gene>
<feature type="transmembrane region" description="Helical" evidence="3">
    <location>
        <begin position="188"/>
        <end position="210"/>
    </location>
</feature>
<dbReference type="InterPro" id="IPR011701">
    <property type="entry name" value="MFS"/>
</dbReference>
<feature type="transmembrane region" description="Helical" evidence="3">
    <location>
        <begin position="415"/>
        <end position="436"/>
    </location>
</feature>
<feature type="transmembrane region" description="Helical" evidence="3">
    <location>
        <begin position="478"/>
        <end position="499"/>
    </location>
</feature>
<keyword evidence="5" id="KW-1185">Reference proteome</keyword>
<feature type="transmembrane region" description="Helical" evidence="3">
    <location>
        <begin position="524"/>
        <end position="544"/>
    </location>
</feature>
<dbReference type="InterPro" id="IPR036259">
    <property type="entry name" value="MFS_trans_sf"/>
</dbReference>
<evidence type="ECO:0000256" key="2">
    <source>
        <dbReference type="SAM" id="MobiDB-lite"/>
    </source>
</evidence>
<dbReference type="GO" id="GO:0008643">
    <property type="term" value="P:carbohydrate transport"/>
    <property type="evidence" value="ECO:0007669"/>
    <property type="project" value="InterPro"/>
</dbReference>
<dbReference type="AlphaFoldDB" id="A0A9W7F8J1"/>
<dbReference type="PANTHER" id="PTHR11328:SF28">
    <property type="entry name" value="MAJOR FACILITATOR SUPERFAMILY DOMAIN-CONTAINING PROTEIN 12"/>
    <property type="match status" value="1"/>
</dbReference>
<feature type="transmembrane region" description="Helical" evidence="3">
    <location>
        <begin position="262"/>
        <end position="281"/>
    </location>
</feature>
<feature type="transmembrane region" description="Helical" evidence="3">
    <location>
        <begin position="442"/>
        <end position="466"/>
    </location>
</feature>
<dbReference type="Pfam" id="PF07690">
    <property type="entry name" value="MFS_1"/>
    <property type="match status" value="1"/>
</dbReference>
<dbReference type="GO" id="GO:0015293">
    <property type="term" value="F:symporter activity"/>
    <property type="evidence" value="ECO:0007669"/>
    <property type="project" value="InterPro"/>
</dbReference>
<accession>A0A9W7F8J1</accession>
<name>A0A9W7F8J1_9STRA</name>
<organism evidence="4 5">
    <name type="scientific">Triparma verrucosa</name>
    <dbReference type="NCBI Taxonomy" id="1606542"/>
    <lineage>
        <taxon>Eukaryota</taxon>
        <taxon>Sar</taxon>
        <taxon>Stramenopiles</taxon>
        <taxon>Ochrophyta</taxon>
        <taxon>Bolidophyceae</taxon>
        <taxon>Parmales</taxon>
        <taxon>Triparmaceae</taxon>
        <taxon>Triparma</taxon>
    </lineage>
</organism>
<evidence type="ECO:0000313" key="5">
    <source>
        <dbReference type="Proteomes" id="UP001165160"/>
    </source>
</evidence>